<keyword evidence="3" id="KW-0804">Transcription</keyword>
<dbReference type="EMBL" id="CYZX01000017">
    <property type="protein sequence ID" value="CUO83859.1"/>
    <property type="molecule type" value="Genomic_DNA"/>
</dbReference>
<evidence type="ECO:0000259" key="4">
    <source>
        <dbReference type="PROSITE" id="PS50995"/>
    </source>
</evidence>
<dbReference type="PANTHER" id="PTHR42756:SF1">
    <property type="entry name" value="TRANSCRIPTIONAL REPRESSOR OF EMRAB OPERON"/>
    <property type="match status" value="1"/>
</dbReference>
<gene>
    <name evidence="5" type="primary">marR_2</name>
    <name evidence="5" type="ORF">ERS852471_02426</name>
</gene>
<dbReference type="InterPro" id="IPR036390">
    <property type="entry name" value="WH_DNA-bd_sf"/>
</dbReference>
<dbReference type="AlphaFoldDB" id="A0A174IFX7"/>
<dbReference type="SMART" id="SM00347">
    <property type="entry name" value="HTH_MARR"/>
    <property type="match status" value="1"/>
</dbReference>
<evidence type="ECO:0000313" key="5">
    <source>
        <dbReference type="EMBL" id="CUO83859.1"/>
    </source>
</evidence>
<organism evidence="5 6">
    <name type="scientific">Clostridium disporicum</name>
    <dbReference type="NCBI Taxonomy" id="84024"/>
    <lineage>
        <taxon>Bacteria</taxon>
        <taxon>Bacillati</taxon>
        <taxon>Bacillota</taxon>
        <taxon>Clostridia</taxon>
        <taxon>Eubacteriales</taxon>
        <taxon>Clostridiaceae</taxon>
        <taxon>Clostridium</taxon>
    </lineage>
</organism>
<dbReference type="Gene3D" id="1.10.10.10">
    <property type="entry name" value="Winged helix-like DNA-binding domain superfamily/Winged helix DNA-binding domain"/>
    <property type="match status" value="1"/>
</dbReference>
<dbReference type="GO" id="GO:0003677">
    <property type="term" value="F:DNA binding"/>
    <property type="evidence" value="ECO:0007669"/>
    <property type="project" value="UniProtKB-KW"/>
</dbReference>
<evidence type="ECO:0000313" key="6">
    <source>
        <dbReference type="Proteomes" id="UP000095594"/>
    </source>
</evidence>
<evidence type="ECO:0000256" key="2">
    <source>
        <dbReference type="ARBA" id="ARBA00023125"/>
    </source>
</evidence>
<dbReference type="InterPro" id="IPR000835">
    <property type="entry name" value="HTH_MarR-typ"/>
</dbReference>
<keyword evidence="2" id="KW-0238">DNA-binding</keyword>
<dbReference type="Pfam" id="PF01047">
    <property type="entry name" value="MarR"/>
    <property type="match status" value="1"/>
</dbReference>
<evidence type="ECO:0000256" key="1">
    <source>
        <dbReference type="ARBA" id="ARBA00023015"/>
    </source>
</evidence>
<dbReference type="Proteomes" id="UP000095594">
    <property type="component" value="Unassembled WGS sequence"/>
</dbReference>
<dbReference type="InterPro" id="IPR023187">
    <property type="entry name" value="Tscrpt_reg_MarR-type_CS"/>
</dbReference>
<name>A0A174IFX7_9CLOT</name>
<dbReference type="InterPro" id="IPR036388">
    <property type="entry name" value="WH-like_DNA-bd_sf"/>
</dbReference>
<dbReference type="PROSITE" id="PS50995">
    <property type="entry name" value="HTH_MARR_2"/>
    <property type="match status" value="1"/>
</dbReference>
<dbReference type="SUPFAM" id="SSF46785">
    <property type="entry name" value="Winged helix' DNA-binding domain"/>
    <property type="match status" value="1"/>
</dbReference>
<dbReference type="OrthoDB" id="2297442at2"/>
<proteinExistence type="predicted"/>
<accession>A0A174IFX7</accession>
<dbReference type="PROSITE" id="PS01117">
    <property type="entry name" value="HTH_MARR_1"/>
    <property type="match status" value="1"/>
</dbReference>
<feature type="domain" description="HTH marR-type" evidence="4">
    <location>
        <begin position="3"/>
        <end position="137"/>
    </location>
</feature>
<protein>
    <submittedName>
        <fullName evidence="5">MarR family transcriptional regulator</fullName>
    </submittedName>
</protein>
<dbReference type="PANTHER" id="PTHR42756">
    <property type="entry name" value="TRANSCRIPTIONAL REGULATOR, MARR"/>
    <property type="match status" value="1"/>
</dbReference>
<sequence>MKHNPCGLLIKQIHDSLEKQSNNELRSKDLTMTQVTVLLLLNDAPDKKYSLKELEKVLQVAQSTAAGVISRLEQKGFVEGFSDPSDKRIKMVKLTHRGEECCLDAEKSMDDAEKRLLSGLSEEEKLIFNDLLEKVNNNMK</sequence>
<dbReference type="RefSeq" id="WP_055266906.1">
    <property type="nucleotide sequence ID" value="NZ_CABIXQ010000017.1"/>
</dbReference>
<reference evidence="5 6" key="1">
    <citation type="submission" date="2015-09" db="EMBL/GenBank/DDBJ databases">
        <authorList>
            <consortium name="Pathogen Informatics"/>
        </authorList>
    </citation>
    <scope>NUCLEOTIDE SEQUENCE [LARGE SCALE GENOMIC DNA]</scope>
    <source>
        <strain evidence="5 6">2789STDY5834856</strain>
    </source>
</reference>
<dbReference type="PRINTS" id="PR00598">
    <property type="entry name" value="HTHMARR"/>
</dbReference>
<keyword evidence="1" id="KW-0805">Transcription regulation</keyword>
<evidence type="ECO:0000256" key="3">
    <source>
        <dbReference type="ARBA" id="ARBA00023163"/>
    </source>
</evidence>
<dbReference type="GO" id="GO:0003700">
    <property type="term" value="F:DNA-binding transcription factor activity"/>
    <property type="evidence" value="ECO:0007669"/>
    <property type="project" value="InterPro"/>
</dbReference>